<gene>
    <name evidence="2" type="ORF">Nepgr_019898</name>
</gene>
<dbReference type="Pfam" id="PF00675">
    <property type="entry name" value="Peptidase_M16"/>
    <property type="match status" value="1"/>
</dbReference>
<feature type="domain" description="Peptidase M16 N-terminal" evidence="1">
    <location>
        <begin position="2"/>
        <end position="51"/>
    </location>
</feature>
<dbReference type="Proteomes" id="UP001279734">
    <property type="component" value="Unassembled WGS sequence"/>
</dbReference>
<sequence length="75" mass="8539">MGYMFDALKTCIPEMVELLVDSVRNPTFLDWEVHEQLVKLKAELTSASNNGQFILLAFQAPWQILLCQQNLLLTG</sequence>
<name>A0AAD3XUJ1_NEPGR</name>
<evidence type="ECO:0000259" key="1">
    <source>
        <dbReference type="Pfam" id="PF00675"/>
    </source>
</evidence>
<protein>
    <recommendedName>
        <fullName evidence="1">Peptidase M16 N-terminal domain-containing protein</fullName>
    </recommendedName>
</protein>
<evidence type="ECO:0000313" key="3">
    <source>
        <dbReference type="Proteomes" id="UP001279734"/>
    </source>
</evidence>
<keyword evidence="3" id="KW-1185">Reference proteome</keyword>
<dbReference type="EMBL" id="BSYO01000018">
    <property type="protein sequence ID" value="GMH18057.1"/>
    <property type="molecule type" value="Genomic_DNA"/>
</dbReference>
<accession>A0AAD3XUJ1</accession>
<proteinExistence type="predicted"/>
<dbReference type="AlphaFoldDB" id="A0AAD3XUJ1"/>
<evidence type="ECO:0000313" key="2">
    <source>
        <dbReference type="EMBL" id="GMH18057.1"/>
    </source>
</evidence>
<reference evidence="2" key="1">
    <citation type="submission" date="2023-05" db="EMBL/GenBank/DDBJ databases">
        <title>Nepenthes gracilis genome sequencing.</title>
        <authorList>
            <person name="Fukushima K."/>
        </authorList>
    </citation>
    <scope>NUCLEOTIDE SEQUENCE</scope>
    <source>
        <strain evidence="2">SING2019-196</strain>
    </source>
</reference>
<comment type="caution">
    <text evidence="2">The sequence shown here is derived from an EMBL/GenBank/DDBJ whole genome shotgun (WGS) entry which is preliminary data.</text>
</comment>
<organism evidence="2 3">
    <name type="scientific">Nepenthes gracilis</name>
    <name type="common">Slender pitcher plant</name>
    <dbReference type="NCBI Taxonomy" id="150966"/>
    <lineage>
        <taxon>Eukaryota</taxon>
        <taxon>Viridiplantae</taxon>
        <taxon>Streptophyta</taxon>
        <taxon>Embryophyta</taxon>
        <taxon>Tracheophyta</taxon>
        <taxon>Spermatophyta</taxon>
        <taxon>Magnoliopsida</taxon>
        <taxon>eudicotyledons</taxon>
        <taxon>Gunneridae</taxon>
        <taxon>Pentapetalae</taxon>
        <taxon>Caryophyllales</taxon>
        <taxon>Nepenthaceae</taxon>
        <taxon>Nepenthes</taxon>
    </lineage>
</organism>
<dbReference type="InterPro" id="IPR011765">
    <property type="entry name" value="Pept_M16_N"/>
</dbReference>